<evidence type="ECO:0000313" key="1">
    <source>
        <dbReference type="EMBL" id="CAG8654995.1"/>
    </source>
</evidence>
<dbReference type="Proteomes" id="UP000789342">
    <property type="component" value="Unassembled WGS sequence"/>
</dbReference>
<dbReference type="AlphaFoldDB" id="A0A9N9DZI6"/>
<name>A0A9N9DZI6_9GLOM</name>
<keyword evidence="2" id="KW-1185">Reference proteome</keyword>
<protein>
    <submittedName>
        <fullName evidence="1">11689_t:CDS:1</fullName>
    </submittedName>
</protein>
<organism evidence="1 2">
    <name type="scientific">Acaulospora morrowiae</name>
    <dbReference type="NCBI Taxonomy" id="94023"/>
    <lineage>
        <taxon>Eukaryota</taxon>
        <taxon>Fungi</taxon>
        <taxon>Fungi incertae sedis</taxon>
        <taxon>Mucoromycota</taxon>
        <taxon>Glomeromycotina</taxon>
        <taxon>Glomeromycetes</taxon>
        <taxon>Diversisporales</taxon>
        <taxon>Acaulosporaceae</taxon>
        <taxon>Acaulospora</taxon>
    </lineage>
</organism>
<comment type="caution">
    <text evidence="1">The sequence shown here is derived from an EMBL/GenBank/DDBJ whole genome shotgun (WGS) entry which is preliminary data.</text>
</comment>
<gene>
    <name evidence="1" type="ORF">AMORRO_LOCUS10145</name>
</gene>
<evidence type="ECO:0000313" key="2">
    <source>
        <dbReference type="Proteomes" id="UP000789342"/>
    </source>
</evidence>
<feature type="non-terminal residue" evidence="1">
    <location>
        <position position="1"/>
    </location>
</feature>
<dbReference type="EMBL" id="CAJVPV010010799">
    <property type="protein sequence ID" value="CAG8654995.1"/>
    <property type="molecule type" value="Genomic_DNA"/>
</dbReference>
<proteinExistence type="predicted"/>
<sequence length="80" mass="9350">METSGKIIFPAFEIPVKSSFCARVRRLKFWLLCALLIRVYRNDEESRLVAIRTIDGGISGFKVIRNLDDYFFTMHSVVEY</sequence>
<reference evidence="1" key="1">
    <citation type="submission" date="2021-06" db="EMBL/GenBank/DDBJ databases">
        <authorList>
            <person name="Kallberg Y."/>
            <person name="Tangrot J."/>
            <person name="Rosling A."/>
        </authorList>
    </citation>
    <scope>NUCLEOTIDE SEQUENCE</scope>
    <source>
        <strain evidence="1">CL551</strain>
    </source>
</reference>
<accession>A0A9N9DZI6</accession>